<dbReference type="PANTHER" id="PTHR43590">
    <property type="entry name" value="ARSENIC RESISTANCE PROTEIN ARSH (AFU_ORTHOLOGUE AFUA_5G15030)"/>
    <property type="match status" value="1"/>
</dbReference>
<dbReference type="SUPFAM" id="SSF52821">
    <property type="entry name" value="Rhodanese/Cell cycle control phosphatase"/>
    <property type="match status" value="1"/>
</dbReference>
<name>K0R1P4_THAOC</name>
<comment type="caution">
    <text evidence="2">The sequence shown here is derived from an EMBL/GenBank/DDBJ whole genome shotgun (WGS) entry which is preliminary data.</text>
</comment>
<proteinExistence type="predicted"/>
<dbReference type="InterPro" id="IPR005025">
    <property type="entry name" value="FMN_Rdtase-like_dom"/>
</dbReference>
<feature type="domain" description="Rhodanese" evidence="1">
    <location>
        <begin position="342"/>
        <end position="447"/>
    </location>
</feature>
<dbReference type="Gene3D" id="3.40.250.10">
    <property type="entry name" value="Rhodanese-like domain"/>
    <property type="match status" value="1"/>
</dbReference>
<dbReference type="Pfam" id="PF03358">
    <property type="entry name" value="FMN_red"/>
    <property type="match status" value="1"/>
</dbReference>
<evidence type="ECO:0000313" key="2">
    <source>
        <dbReference type="EMBL" id="EJK45875.1"/>
    </source>
</evidence>
<sequence length="453" mass="49840">MQVGLFSRSSLNSLELTFLLPLLRRLRAIALARVTSSMSTVITPDKANLTSDQDWAAVNEDGSVPYRPSELDDIVVKMGKPVHTECCPSGTLDFISDNTGSKAEEGCCTAVEATVQAMQIRMSTHAPKILILNGSLRSKSYSRIVAIESGRILASYGAEVKLFDATGLPLFNQDIDPGSNDKVMELRALTRWCEGMVWISPEVHGNISAVFKNQVDWMPLTEGALRPTQGKTCAVMQVEAGSQSFNTVNNLRVLGRWMRMIVVPNQSSIPQDYLHFNDDGTLKEGSLRSRVVDVIDELFRYTLLLRDQQPFLLQRYSERTVATAKKNLADTARTADPKVLKSLKDPIIVDVRSEKEVAADKGGKPIEGSYHVPLNVNHDPQSVHRTTAQEFYKKLKDAGVPVDDKKQGYIAHCTKGNTDYVARGNRAAALLRDLGFVNAQNGGSADEIRASMG</sequence>
<dbReference type="GO" id="GO:0016655">
    <property type="term" value="F:oxidoreductase activity, acting on NAD(P)H, quinone or similar compound as acceptor"/>
    <property type="evidence" value="ECO:0007669"/>
    <property type="project" value="TreeGrafter"/>
</dbReference>
<dbReference type="Proteomes" id="UP000266841">
    <property type="component" value="Unassembled WGS sequence"/>
</dbReference>
<dbReference type="PROSITE" id="PS50206">
    <property type="entry name" value="RHODANESE_3"/>
    <property type="match status" value="1"/>
</dbReference>
<dbReference type="CDD" id="cd00158">
    <property type="entry name" value="RHOD"/>
    <property type="match status" value="1"/>
</dbReference>
<dbReference type="InterPro" id="IPR036873">
    <property type="entry name" value="Rhodanese-like_dom_sf"/>
</dbReference>
<accession>K0R1P4</accession>
<organism evidence="2 3">
    <name type="scientific">Thalassiosira oceanica</name>
    <name type="common">Marine diatom</name>
    <dbReference type="NCBI Taxonomy" id="159749"/>
    <lineage>
        <taxon>Eukaryota</taxon>
        <taxon>Sar</taxon>
        <taxon>Stramenopiles</taxon>
        <taxon>Ochrophyta</taxon>
        <taxon>Bacillariophyta</taxon>
        <taxon>Coscinodiscophyceae</taxon>
        <taxon>Thalassiosirophycidae</taxon>
        <taxon>Thalassiosirales</taxon>
        <taxon>Thalassiosiraceae</taxon>
        <taxon>Thalassiosira</taxon>
    </lineage>
</organism>
<dbReference type="InterPro" id="IPR001763">
    <property type="entry name" value="Rhodanese-like_dom"/>
</dbReference>
<dbReference type="OrthoDB" id="8300214at2759"/>
<evidence type="ECO:0000259" key="1">
    <source>
        <dbReference type="PROSITE" id="PS50206"/>
    </source>
</evidence>
<dbReference type="AlphaFoldDB" id="K0R1P4"/>
<dbReference type="SUPFAM" id="SSF52218">
    <property type="entry name" value="Flavoproteins"/>
    <property type="match status" value="1"/>
</dbReference>
<reference evidence="2 3" key="1">
    <citation type="journal article" date="2012" name="Genome Biol.">
        <title>Genome and low-iron response of an oceanic diatom adapted to chronic iron limitation.</title>
        <authorList>
            <person name="Lommer M."/>
            <person name="Specht M."/>
            <person name="Roy A.S."/>
            <person name="Kraemer L."/>
            <person name="Andreson R."/>
            <person name="Gutowska M.A."/>
            <person name="Wolf J."/>
            <person name="Bergner S.V."/>
            <person name="Schilhabel M.B."/>
            <person name="Klostermeier U.C."/>
            <person name="Beiko R.G."/>
            <person name="Rosenstiel P."/>
            <person name="Hippler M."/>
            <person name="Laroche J."/>
        </authorList>
    </citation>
    <scope>NUCLEOTIDE SEQUENCE [LARGE SCALE GENOMIC DNA]</scope>
    <source>
        <strain evidence="2 3">CCMP1005</strain>
    </source>
</reference>
<protein>
    <recommendedName>
        <fullName evidence="1">Rhodanese domain-containing protein</fullName>
    </recommendedName>
</protein>
<dbReference type="EMBL" id="AGNL01048181">
    <property type="protein sequence ID" value="EJK45875.1"/>
    <property type="molecule type" value="Genomic_DNA"/>
</dbReference>
<dbReference type="PANTHER" id="PTHR43590:SF1">
    <property type="entry name" value="ARSENIC RESISTANCE PROTEIN ARSH (AFU_ORTHOLOGUE AFUA_5G15030)"/>
    <property type="match status" value="1"/>
</dbReference>
<dbReference type="InterPro" id="IPR029039">
    <property type="entry name" value="Flavoprotein-like_sf"/>
</dbReference>
<dbReference type="InterPro" id="IPR014063">
    <property type="entry name" value="Arsenate-R_ArsH"/>
</dbReference>
<gene>
    <name evidence="2" type="ORF">THAOC_35489</name>
</gene>
<keyword evidence="3" id="KW-1185">Reference proteome</keyword>
<dbReference type="NCBIfam" id="TIGR02690">
    <property type="entry name" value="resist_ArsH"/>
    <property type="match status" value="1"/>
</dbReference>
<dbReference type="eggNOG" id="ENOG502RRCT">
    <property type="taxonomic scope" value="Eukaryota"/>
</dbReference>
<evidence type="ECO:0000313" key="3">
    <source>
        <dbReference type="Proteomes" id="UP000266841"/>
    </source>
</evidence>
<dbReference type="Gene3D" id="3.40.50.360">
    <property type="match status" value="1"/>
</dbReference>